<evidence type="ECO:0000256" key="4">
    <source>
        <dbReference type="ARBA" id="ARBA00023136"/>
    </source>
</evidence>
<comment type="subcellular location">
    <subcellularLocation>
        <location evidence="1">Membrane</location>
        <topology evidence="1">Multi-pass membrane protein</topology>
    </subcellularLocation>
</comment>
<dbReference type="EMBL" id="QJKF01000005">
    <property type="protein sequence ID" value="PXX64316.1"/>
    <property type="molecule type" value="Genomic_DNA"/>
</dbReference>
<dbReference type="InterPro" id="IPR032808">
    <property type="entry name" value="DoxX"/>
</dbReference>
<dbReference type="Proteomes" id="UP000247569">
    <property type="component" value="Unassembled WGS sequence"/>
</dbReference>
<evidence type="ECO:0000313" key="6">
    <source>
        <dbReference type="EMBL" id="PXX64316.1"/>
    </source>
</evidence>
<sequence length="145" mass="14906">MAPLVVLAVVTALARLIGRLAGPQWLDSWPHAVALGLAAMFVLTASAHFLSPRREALVAMVPPRLPNPAALVALTGVLELAGAAGLLIPATARLAAAALIAMLICLFPANIRAAKANLGVKTMPLPLRTLVQIVFIAALGVVLFG</sequence>
<keyword evidence="7" id="KW-1185">Reference proteome</keyword>
<name>A0A318K4I7_9NOCA</name>
<protein>
    <submittedName>
        <fullName evidence="6">DoxX-like protein</fullName>
    </submittedName>
</protein>
<organism evidence="6 7">
    <name type="scientific">Nocardia tenerifensis</name>
    <dbReference type="NCBI Taxonomy" id="228006"/>
    <lineage>
        <taxon>Bacteria</taxon>
        <taxon>Bacillati</taxon>
        <taxon>Actinomycetota</taxon>
        <taxon>Actinomycetes</taxon>
        <taxon>Mycobacteriales</taxon>
        <taxon>Nocardiaceae</taxon>
        <taxon>Nocardia</taxon>
    </lineage>
</organism>
<dbReference type="PANTHER" id="PTHR36974">
    <property type="entry name" value="MEMBRANE PROTEIN-RELATED"/>
    <property type="match status" value="1"/>
</dbReference>
<dbReference type="PANTHER" id="PTHR36974:SF1">
    <property type="entry name" value="DOXX FAMILY MEMBRANE PROTEIN"/>
    <property type="match status" value="1"/>
</dbReference>
<dbReference type="OrthoDB" id="129693at2"/>
<evidence type="ECO:0000256" key="5">
    <source>
        <dbReference type="SAM" id="Phobius"/>
    </source>
</evidence>
<reference evidence="6 7" key="1">
    <citation type="submission" date="2018-05" db="EMBL/GenBank/DDBJ databases">
        <title>Genomic Encyclopedia of Type Strains, Phase IV (KMG-IV): sequencing the most valuable type-strain genomes for metagenomic binning, comparative biology and taxonomic classification.</title>
        <authorList>
            <person name="Goeker M."/>
        </authorList>
    </citation>
    <scope>NUCLEOTIDE SEQUENCE [LARGE SCALE GENOMIC DNA]</scope>
    <source>
        <strain evidence="6 7">DSM 44704</strain>
    </source>
</reference>
<keyword evidence="3 5" id="KW-1133">Transmembrane helix</keyword>
<dbReference type="AlphaFoldDB" id="A0A318K4I7"/>
<dbReference type="Pfam" id="PF13564">
    <property type="entry name" value="DoxX_2"/>
    <property type="match status" value="1"/>
</dbReference>
<dbReference type="RefSeq" id="WP_040737729.1">
    <property type="nucleotide sequence ID" value="NZ_QJKF01000005.1"/>
</dbReference>
<evidence type="ECO:0000313" key="7">
    <source>
        <dbReference type="Proteomes" id="UP000247569"/>
    </source>
</evidence>
<gene>
    <name evidence="6" type="ORF">DFR70_105501</name>
</gene>
<evidence type="ECO:0000256" key="1">
    <source>
        <dbReference type="ARBA" id="ARBA00004141"/>
    </source>
</evidence>
<feature type="transmembrane region" description="Helical" evidence="5">
    <location>
        <begin position="29"/>
        <end position="50"/>
    </location>
</feature>
<feature type="transmembrane region" description="Helical" evidence="5">
    <location>
        <begin position="125"/>
        <end position="144"/>
    </location>
</feature>
<evidence type="ECO:0000256" key="2">
    <source>
        <dbReference type="ARBA" id="ARBA00022692"/>
    </source>
</evidence>
<feature type="transmembrane region" description="Helical" evidence="5">
    <location>
        <begin position="70"/>
        <end position="88"/>
    </location>
</feature>
<proteinExistence type="predicted"/>
<comment type="caution">
    <text evidence="6">The sequence shown here is derived from an EMBL/GenBank/DDBJ whole genome shotgun (WGS) entry which is preliminary data.</text>
</comment>
<evidence type="ECO:0000256" key="3">
    <source>
        <dbReference type="ARBA" id="ARBA00022989"/>
    </source>
</evidence>
<dbReference type="GO" id="GO:0016020">
    <property type="term" value="C:membrane"/>
    <property type="evidence" value="ECO:0007669"/>
    <property type="project" value="UniProtKB-SubCell"/>
</dbReference>
<accession>A0A318K4I7</accession>
<keyword evidence="2 5" id="KW-0812">Transmembrane</keyword>
<keyword evidence="4 5" id="KW-0472">Membrane</keyword>
<feature type="transmembrane region" description="Helical" evidence="5">
    <location>
        <begin position="94"/>
        <end position="113"/>
    </location>
</feature>